<protein>
    <submittedName>
        <fullName evidence="1">Uncharacterized protein</fullName>
    </submittedName>
</protein>
<organism evidence="1 2">
    <name type="scientific">Arachis hypogaea</name>
    <name type="common">Peanut</name>
    <dbReference type="NCBI Taxonomy" id="3818"/>
    <lineage>
        <taxon>Eukaryota</taxon>
        <taxon>Viridiplantae</taxon>
        <taxon>Streptophyta</taxon>
        <taxon>Embryophyta</taxon>
        <taxon>Tracheophyta</taxon>
        <taxon>Spermatophyta</taxon>
        <taxon>Magnoliopsida</taxon>
        <taxon>eudicotyledons</taxon>
        <taxon>Gunneridae</taxon>
        <taxon>Pentapetalae</taxon>
        <taxon>rosids</taxon>
        <taxon>fabids</taxon>
        <taxon>Fabales</taxon>
        <taxon>Fabaceae</taxon>
        <taxon>Papilionoideae</taxon>
        <taxon>50 kb inversion clade</taxon>
        <taxon>dalbergioids sensu lato</taxon>
        <taxon>Dalbergieae</taxon>
        <taxon>Pterocarpus clade</taxon>
        <taxon>Arachis</taxon>
    </lineage>
</organism>
<name>A0A444Y7Q4_ARAHY</name>
<evidence type="ECO:0000313" key="2">
    <source>
        <dbReference type="Proteomes" id="UP000289738"/>
    </source>
</evidence>
<accession>A0A444Y7Q4</accession>
<dbReference type="Proteomes" id="UP000289738">
    <property type="component" value="Chromosome B08"/>
</dbReference>
<proteinExistence type="predicted"/>
<dbReference type="EMBL" id="SDMP01000018">
    <property type="protein sequence ID" value="RYQ97876.1"/>
    <property type="molecule type" value="Genomic_DNA"/>
</dbReference>
<dbReference type="AlphaFoldDB" id="A0A444Y7Q4"/>
<keyword evidence="2" id="KW-1185">Reference proteome</keyword>
<comment type="caution">
    <text evidence="1">The sequence shown here is derived from an EMBL/GenBank/DDBJ whole genome shotgun (WGS) entry which is preliminary data.</text>
</comment>
<reference evidence="1 2" key="1">
    <citation type="submission" date="2019-01" db="EMBL/GenBank/DDBJ databases">
        <title>Sequencing of cultivated peanut Arachis hypogaea provides insights into genome evolution and oil improvement.</title>
        <authorList>
            <person name="Chen X."/>
        </authorList>
    </citation>
    <scope>NUCLEOTIDE SEQUENCE [LARGE SCALE GENOMIC DNA]</scope>
    <source>
        <strain evidence="2">cv. Fuhuasheng</strain>
        <tissue evidence="1">Leaves</tissue>
    </source>
</reference>
<sequence length="201" mass="21706">MLVLNGLSVRGIIGSRASITNRVTLLGSSWIPSAKTWSPYSSAARALAIAAVSRRQLTATNSAAPAVSSTASRATLRPSFVRSLRVRDYAAEVLLSYAGESEEAVVDRELYLANDVEAVAEEEIVVPVDRSAKGVFNREYGAVGNPELHCLERHLKLVARYGLTVRVSFSGGGLGVCAGNALVRNAKLRTVHWSRREVRNR</sequence>
<evidence type="ECO:0000313" key="1">
    <source>
        <dbReference type="EMBL" id="RYQ97876.1"/>
    </source>
</evidence>
<gene>
    <name evidence="1" type="ORF">Ahy_B08g093951</name>
</gene>